<evidence type="ECO:0000313" key="7">
    <source>
        <dbReference type="EMBL" id="RCN51314.1"/>
    </source>
</evidence>
<dbReference type="Proteomes" id="UP000252519">
    <property type="component" value="Unassembled WGS sequence"/>
</dbReference>
<evidence type="ECO:0000256" key="4">
    <source>
        <dbReference type="ARBA" id="ARBA00022989"/>
    </source>
</evidence>
<dbReference type="PANTHER" id="PTHR43461:SF1">
    <property type="entry name" value="TRANSMEMBRANE PROTEIN 256"/>
    <property type="match status" value="1"/>
</dbReference>
<keyword evidence="8" id="KW-1185">Reference proteome</keyword>
<keyword evidence="5 6" id="KW-0472">Membrane</keyword>
<evidence type="ECO:0000313" key="8">
    <source>
        <dbReference type="Proteomes" id="UP000252519"/>
    </source>
</evidence>
<evidence type="ECO:0000256" key="1">
    <source>
        <dbReference type="ARBA" id="ARBA00004141"/>
    </source>
</evidence>
<organism evidence="7 8">
    <name type="scientific">Ancylostoma caninum</name>
    <name type="common">Dog hookworm</name>
    <dbReference type="NCBI Taxonomy" id="29170"/>
    <lineage>
        <taxon>Eukaryota</taxon>
        <taxon>Metazoa</taxon>
        <taxon>Ecdysozoa</taxon>
        <taxon>Nematoda</taxon>
        <taxon>Chromadorea</taxon>
        <taxon>Rhabditida</taxon>
        <taxon>Rhabditina</taxon>
        <taxon>Rhabditomorpha</taxon>
        <taxon>Strongyloidea</taxon>
        <taxon>Ancylostomatidae</taxon>
        <taxon>Ancylostomatinae</taxon>
        <taxon>Ancylostoma</taxon>
    </lineage>
</organism>
<evidence type="ECO:0000256" key="5">
    <source>
        <dbReference type="ARBA" id="ARBA00023136"/>
    </source>
</evidence>
<feature type="transmembrane region" description="Helical" evidence="6">
    <location>
        <begin position="103"/>
        <end position="123"/>
    </location>
</feature>
<evidence type="ECO:0000256" key="6">
    <source>
        <dbReference type="SAM" id="Phobius"/>
    </source>
</evidence>
<keyword evidence="3 6" id="KW-0812">Transmembrane</keyword>
<comment type="caution">
    <text evidence="7">The sequence shown here is derived from an EMBL/GenBank/DDBJ whole genome shotgun (WGS) entry which is preliminary data.</text>
</comment>
<dbReference type="EMBL" id="JOJR01000014">
    <property type="protein sequence ID" value="RCN51314.1"/>
    <property type="molecule type" value="Genomic_DNA"/>
</dbReference>
<dbReference type="Pfam" id="PF04241">
    <property type="entry name" value="DUF423"/>
    <property type="match status" value="1"/>
</dbReference>
<dbReference type="OrthoDB" id="269173at2759"/>
<evidence type="ECO:0008006" key="9">
    <source>
        <dbReference type="Google" id="ProtNLM"/>
    </source>
</evidence>
<comment type="subcellular location">
    <subcellularLocation>
        <location evidence="1">Membrane</location>
        <topology evidence="1">Multi-pass membrane protein</topology>
    </subcellularLocation>
</comment>
<gene>
    <name evidence="7" type="ORF">ANCCAN_02466</name>
</gene>
<dbReference type="STRING" id="29170.A0A368H3Z5"/>
<keyword evidence="4 6" id="KW-1133">Transmembrane helix</keyword>
<dbReference type="InterPro" id="IPR006696">
    <property type="entry name" value="DUF423"/>
</dbReference>
<evidence type="ECO:0000256" key="3">
    <source>
        <dbReference type="ARBA" id="ARBA00022692"/>
    </source>
</evidence>
<evidence type="ECO:0000256" key="2">
    <source>
        <dbReference type="ARBA" id="ARBA00006208"/>
    </source>
</evidence>
<accession>A0A368H3Z5</accession>
<proteinExistence type="inferred from homology"/>
<name>A0A368H3Z5_ANCCA</name>
<dbReference type="GO" id="GO:0016020">
    <property type="term" value="C:membrane"/>
    <property type="evidence" value="ECO:0007669"/>
    <property type="project" value="UniProtKB-SubCell"/>
</dbReference>
<dbReference type="AlphaFoldDB" id="A0A368H3Z5"/>
<comment type="similarity">
    <text evidence="2">Belongs to the TMEM256 family.</text>
</comment>
<feature type="transmembrane region" description="Helical" evidence="6">
    <location>
        <begin position="45"/>
        <end position="67"/>
    </location>
</feature>
<feature type="transmembrane region" description="Helical" evidence="6">
    <location>
        <begin position="135"/>
        <end position="152"/>
    </location>
</feature>
<dbReference type="PANTHER" id="PTHR43461">
    <property type="entry name" value="TRANSMEMBRANE PROTEIN 256"/>
    <property type="match status" value="1"/>
</dbReference>
<reference evidence="7 8" key="1">
    <citation type="submission" date="2014-10" db="EMBL/GenBank/DDBJ databases">
        <title>Draft genome of the hookworm Ancylostoma caninum.</title>
        <authorList>
            <person name="Mitreva M."/>
        </authorList>
    </citation>
    <scope>NUCLEOTIDE SEQUENCE [LARGE SCALE GENOMIC DNA]</scope>
    <source>
        <strain evidence="7 8">Baltimore</strain>
    </source>
</reference>
<protein>
    <recommendedName>
        <fullName evidence="9">DUF423 domain-containing protein</fullName>
    </recommendedName>
</protein>
<sequence>MSLLGQINSLLSYLPDVPIPKKKSSPVTAVIPRNSSPHCADMSSIIRLAGLSGAIGVAVGAYGAHVIRDDEKVDARRKKAFEVGSRYHLIHTLALLAAPNARYPWVTSAVFLSGIVMFCGPCYHYSITANESSRRFTPIGGVLFIIGWLTFIL</sequence>